<dbReference type="AlphaFoldDB" id="A0A9C6TNH0"/>
<protein>
    <submittedName>
        <fullName evidence="2">Uncharacterized protein LOC127747429</fullName>
    </submittedName>
</protein>
<gene>
    <name evidence="2" type="primary">LOC127747429</name>
</gene>
<evidence type="ECO:0000313" key="2">
    <source>
        <dbReference type="RefSeq" id="XP_052117232.1"/>
    </source>
</evidence>
<evidence type="ECO:0000313" key="1">
    <source>
        <dbReference type="Proteomes" id="UP000515211"/>
    </source>
</evidence>
<accession>A0A9C6TNH0</accession>
<dbReference type="GeneID" id="127747429"/>
<dbReference type="RefSeq" id="XP_052117232.1">
    <property type="nucleotide sequence ID" value="XM_052261272.1"/>
</dbReference>
<reference evidence="2" key="2">
    <citation type="submission" date="2025-08" db="UniProtKB">
        <authorList>
            <consortium name="RefSeq"/>
        </authorList>
    </citation>
    <scope>IDENTIFICATION</scope>
    <source>
        <tissue evidence="2">Whole plant</tissue>
    </source>
</reference>
<reference evidence="1" key="1">
    <citation type="journal article" date="2016" name="Nat. Genet.">
        <title>The genome sequences of Arachis duranensis and Arachis ipaensis, the diploid ancestors of cultivated peanut.</title>
        <authorList>
            <person name="Bertioli D.J."/>
            <person name="Cannon S.B."/>
            <person name="Froenicke L."/>
            <person name="Huang G."/>
            <person name="Farmer A.D."/>
            <person name="Cannon E.K."/>
            <person name="Liu X."/>
            <person name="Gao D."/>
            <person name="Clevenger J."/>
            <person name="Dash S."/>
            <person name="Ren L."/>
            <person name="Moretzsohn M.C."/>
            <person name="Shirasawa K."/>
            <person name="Huang W."/>
            <person name="Vidigal B."/>
            <person name="Abernathy B."/>
            <person name="Chu Y."/>
            <person name="Niederhuth C.E."/>
            <person name="Umale P."/>
            <person name="Araujo A.C."/>
            <person name="Kozik A."/>
            <person name="Kim K.D."/>
            <person name="Burow M.D."/>
            <person name="Varshney R.K."/>
            <person name="Wang X."/>
            <person name="Zhang X."/>
            <person name="Barkley N."/>
            <person name="Guimaraes P.M."/>
            <person name="Isobe S."/>
            <person name="Guo B."/>
            <person name="Liao B."/>
            <person name="Stalker H.T."/>
            <person name="Schmitz R.J."/>
            <person name="Scheffler B.E."/>
            <person name="Leal-Bertioli S.C."/>
            <person name="Xun X."/>
            <person name="Jackson S.A."/>
            <person name="Michelmore R."/>
            <person name="Ozias-Akins P."/>
        </authorList>
    </citation>
    <scope>NUCLEOTIDE SEQUENCE [LARGE SCALE GENOMIC DNA]</scope>
    <source>
        <strain evidence="1">cv. V14167</strain>
    </source>
</reference>
<organism evidence="1 2">
    <name type="scientific">Arachis duranensis</name>
    <name type="common">Wild peanut</name>
    <dbReference type="NCBI Taxonomy" id="130453"/>
    <lineage>
        <taxon>Eukaryota</taxon>
        <taxon>Viridiplantae</taxon>
        <taxon>Streptophyta</taxon>
        <taxon>Embryophyta</taxon>
        <taxon>Tracheophyta</taxon>
        <taxon>Spermatophyta</taxon>
        <taxon>Magnoliopsida</taxon>
        <taxon>eudicotyledons</taxon>
        <taxon>Gunneridae</taxon>
        <taxon>Pentapetalae</taxon>
        <taxon>rosids</taxon>
        <taxon>fabids</taxon>
        <taxon>Fabales</taxon>
        <taxon>Fabaceae</taxon>
        <taxon>Papilionoideae</taxon>
        <taxon>50 kb inversion clade</taxon>
        <taxon>dalbergioids sensu lato</taxon>
        <taxon>Dalbergieae</taxon>
        <taxon>Pterocarpus clade</taxon>
        <taxon>Arachis</taxon>
    </lineage>
</organism>
<sequence>MLLLTPNDIRHKQFQTNRRKSFSVSSSQVGRIAADVEDVKRLHHILMLPASVLVLHTACFGFLSLSPPIRPYAISSWRCDFNLQVIPLPSGNFLLTEFIGSHASSQREHQMIEDSAE</sequence>
<dbReference type="Proteomes" id="UP000515211">
    <property type="component" value="Chromosome 5"/>
</dbReference>
<dbReference type="KEGG" id="adu:127747429"/>
<keyword evidence="1" id="KW-1185">Reference proteome</keyword>
<proteinExistence type="predicted"/>
<name>A0A9C6TNH0_ARADU</name>